<accession>A0ABQ7UGE7</accession>
<protein>
    <submittedName>
        <fullName evidence="1">Uncharacterized protein</fullName>
    </submittedName>
</protein>
<sequence>MASLLSKYVIEIFWGIWEAFKRTGHGEQFGRQLHPWKPPVSFGLLLPKLVLCSSQQMFCVMSGCIKLALSSWNEQLHKGTMNTMQLLFLPSFSSLFGWRGIVDISMTREARKKDRTTSTEDFFR</sequence>
<comment type="caution">
    <text evidence="1">The sequence shown here is derived from an EMBL/GenBank/DDBJ whole genome shotgun (WGS) entry which is preliminary data.</text>
</comment>
<reference evidence="1 2" key="1">
    <citation type="journal article" date="2021" name="bioRxiv">
        <title>Chromosome-scale and haplotype-resolved genome assembly of a tetraploid potato cultivar.</title>
        <authorList>
            <person name="Sun H."/>
            <person name="Jiao W.-B."/>
            <person name="Krause K."/>
            <person name="Campoy J.A."/>
            <person name="Goel M."/>
            <person name="Folz-Donahue K."/>
            <person name="Kukat C."/>
            <person name="Huettel B."/>
            <person name="Schneeberger K."/>
        </authorList>
    </citation>
    <scope>NUCLEOTIDE SEQUENCE [LARGE SCALE GENOMIC DNA]</scope>
    <source>
        <strain evidence="1">SolTubOtavaFocal</strain>
        <tissue evidence="1">Leaves</tissue>
    </source>
</reference>
<evidence type="ECO:0000313" key="1">
    <source>
        <dbReference type="EMBL" id="KAH0748071.1"/>
    </source>
</evidence>
<dbReference type="EMBL" id="JAIVGD010000019">
    <property type="protein sequence ID" value="KAH0748071.1"/>
    <property type="molecule type" value="Genomic_DNA"/>
</dbReference>
<evidence type="ECO:0000313" key="2">
    <source>
        <dbReference type="Proteomes" id="UP000826656"/>
    </source>
</evidence>
<proteinExistence type="predicted"/>
<organism evidence="1 2">
    <name type="scientific">Solanum tuberosum</name>
    <name type="common">Potato</name>
    <dbReference type="NCBI Taxonomy" id="4113"/>
    <lineage>
        <taxon>Eukaryota</taxon>
        <taxon>Viridiplantae</taxon>
        <taxon>Streptophyta</taxon>
        <taxon>Embryophyta</taxon>
        <taxon>Tracheophyta</taxon>
        <taxon>Spermatophyta</taxon>
        <taxon>Magnoliopsida</taxon>
        <taxon>eudicotyledons</taxon>
        <taxon>Gunneridae</taxon>
        <taxon>Pentapetalae</taxon>
        <taxon>asterids</taxon>
        <taxon>lamiids</taxon>
        <taxon>Solanales</taxon>
        <taxon>Solanaceae</taxon>
        <taxon>Solanoideae</taxon>
        <taxon>Solaneae</taxon>
        <taxon>Solanum</taxon>
    </lineage>
</organism>
<name>A0ABQ7UGE7_SOLTU</name>
<gene>
    <name evidence="1" type="ORF">KY290_027303</name>
</gene>
<keyword evidence="2" id="KW-1185">Reference proteome</keyword>
<dbReference type="Proteomes" id="UP000826656">
    <property type="component" value="Unassembled WGS sequence"/>
</dbReference>